<dbReference type="InterPro" id="IPR001608">
    <property type="entry name" value="Ala_racemase_N"/>
</dbReference>
<dbReference type="Gene3D" id="3.20.20.10">
    <property type="entry name" value="Alanine racemase"/>
    <property type="match status" value="1"/>
</dbReference>
<dbReference type="NCBIfam" id="TIGR00044">
    <property type="entry name" value="YggS family pyridoxal phosphate-dependent enzyme"/>
    <property type="match status" value="1"/>
</dbReference>
<accession>A0A1H6Y4B8</accession>
<dbReference type="InterPro" id="IPR029066">
    <property type="entry name" value="PLP-binding_barrel"/>
</dbReference>
<evidence type="ECO:0000256" key="1">
    <source>
        <dbReference type="ARBA" id="ARBA00022898"/>
    </source>
</evidence>
<dbReference type="CDD" id="cd00635">
    <property type="entry name" value="PLPDE_III_YBL036c_like"/>
    <property type="match status" value="1"/>
</dbReference>
<dbReference type="STRING" id="1416801.SAMN05192553_103468"/>
<feature type="modified residue" description="N6-(pyridoxal phosphate)lysine" evidence="2 3">
    <location>
        <position position="29"/>
    </location>
</feature>
<dbReference type="GO" id="GO:0030170">
    <property type="term" value="F:pyridoxal phosphate binding"/>
    <property type="evidence" value="ECO:0007669"/>
    <property type="project" value="UniProtKB-UniRule"/>
</dbReference>
<evidence type="ECO:0000313" key="7">
    <source>
        <dbReference type="Proteomes" id="UP000199403"/>
    </source>
</evidence>
<protein>
    <recommendedName>
        <fullName evidence="2">Pyridoxal phosphate homeostasis protein</fullName>
        <shortName evidence="2">PLP homeostasis protein</shortName>
    </recommendedName>
</protein>
<evidence type="ECO:0000256" key="4">
    <source>
        <dbReference type="RuleBase" id="RU004514"/>
    </source>
</evidence>
<dbReference type="Proteomes" id="UP000199403">
    <property type="component" value="Unassembled WGS sequence"/>
</dbReference>
<dbReference type="RefSeq" id="WP_092174013.1">
    <property type="nucleotide sequence ID" value="NZ_FNZH01000003.1"/>
</dbReference>
<evidence type="ECO:0000313" key="6">
    <source>
        <dbReference type="EMBL" id="SEJ36143.1"/>
    </source>
</evidence>
<dbReference type="PANTHER" id="PTHR10146">
    <property type="entry name" value="PROLINE SYNTHETASE CO-TRANSCRIBED BACTERIAL HOMOLOG PROTEIN"/>
    <property type="match status" value="1"/>
</dbReference>
<comment type="similarity">
    <text evidence="2 4">Belongs to the pyridoxal phosphate-binding protein YggS/PROSC family.</text>
</comment>
<dbReference type="EMBL" id="FNZH01000003">
    <property type="protein sequence ID" value="SEJ36143.1"/>
    <property type="molecule type" value="Genomic_DNA"/>
</dbReference>
<gene>
    <name evidence="6" type="ORF">SAMN05192553_103468</name>
</gene>
<comment type="function">
    <text evidence="2">Pyridoxal 5'-phosphate (PLP)-binding protein, which is involved in PLP homeostasis.</text>
</comment>
<dbReference type="PANTHER" id="PTHR10146:SF14">
    <property type="entry name" value="PYRIDOXAL PHOSPHATE HOMEOSTASIS PROTEIN"/>
    <property type="match status" value="1"/>
</dbReference>
<keyword evidence="1 2" id="KW-0663">Pyridoxal phosphate</keyword>
<dbReference type="PIRSF" id="PIRSF004848">
    <property type="entry name" value="YBL036c_PLPDEIII"/>
    <property type="match status" value="1"/>
</dbReference>
<dbReference type="SUPFAM" id="SSF51419">
    <property type="entry name" value="PLP-binding barrel"/>
    <property type="match status" value="1"/>
</dbReference>
<dbReference type="InterPro" id="IPR011078">
    <property type="entry name" value="PyrdxlP_homeostasis"/>
</dbReference>
<dbReference type="OrthoDB" id="9804072at2"/>
<evidence type="ECO:0000259" key="5">
    <source>
        <dbReference type="Pfam" id="PF01168"/>
    </source>
</evidence>
<evidence type="ECO:0000256" key="2">
    <source>
        <dbReference type="HAMAP-Rule" id="MF_02087"/>
    </source>
</evidence>
<proteinExistence type="inferred from homology"/>
<feature type="domain" description="Alanine racemase N-terminal" evidence="5">
    <location>
        <begin position="4"/>
        <end position="224"/>
    </location>
</feature>
<sequence>MENANIATNLTTITRSFANPDCLLVAVSKTKPISAIQEAYAAGIRDFGENKVQEMTEKEALLPKDIRWHMIGHLQRNKVKYIASFVHLIHSVDSLRLLKQINKEGQKVNRAIPCLLQVHIASEESKFGWDEAELTAFLFGTEIEELQHIQILGLMGMATNTPDTEKIRAEFRGLKALFEQIKRAELPTQVQMKELSMGMSGDYRIAQEEGSTMVRIGSAVFGARTYT</sequence>
<organism evidence="6 7">
    <name type="scientific">Cyclobacterium xiamenense</name>
    <dbReference type="NCBI Taxonomy" id="1297121"/>
    <lineage>
        <taxon>Bacteria</taxon>
        <taxon>Pseudomonadati</taxon>
        <taxon>Bacteroidota</taxon>
        <taxon>Cytophagia</taxon>
        <taxon>Cytophagales</taxon>
        <taxon>Cyclobacteriaceae</taxon>
        <taxon>Cyclobacterium</taxon>
    </lineage>
</organism>
<dbReference type="Pfam" id="PF01168">
    <property type="entry name" value="Ala_racemase_N"/>
    <property type="match status" value="1"/>
</dbReference>
<dbReference type="AlphaFoldDB" id="A0A1H6Y4B8"/>
<name>A0A1H6Y4B8_9BACT</name>
<comment type="cofactor">
    <cofactor evidence="3">
        <name>pyridoxal 5'-phosphate</name>
        <dbReference type="ChEBI" id="CHEBI:597326"/>
    </cofactor>
</comment>
<evidence type="ECO:0000256" key="3">
    <source>
        <dbReference type="PIRSR" id="PIRSR004848-1"/>
    </source>
</evidence>
<dbReference type="HAMAP" id="MF_02087">
    <property type="entry name" value="PLP_homeostasis"/>
    <property type="match status" value="1"/>
</dbReference>
<dbReference type="PROSITE" id="PS01211">
    <property type="entry name" value="UPF0001"/>
    <property type="match status" value="1"/>
</dbReference>
<reference evidence="7" key="1">
    <citation type="submission" date="2016-10" db="EMBL/GenBank/DDBJ databases">
        <authorList>
            <person name="Varghese N."/>
            <person name="Submissions S."/>
        </authorList>
    </citation>
    <scope>NUCLEOTIDE SEQUENCE [LARGE SCALE GENOMIC DNA]</scope>
    <source>
        <strain evidence="7">IBRC-M 10761</strain>
    </source>
</reference>
<keyword evidence="7" id="KW-1185">Reference proteome</keyword>
<dbReference type="FunFam" id="3.20.20.10:FF:000018">
    <property type="entry name" value="Pyridoxal phosphate homeostasis protein"/>
    <property type="match status" value="1"/>
</dbReference>